<dbReference type="RefSeq" id="WP_210511663.1">
    <property type="nucleotide sequence ID" value="NZ_JAFIDN010000005.1"/>
</dbReference>
<keyword evidence="2" id="KW-1185">Reference proteome</keyword>
<evidence type="ECO:0000313" key="2">
    <source>
        <dbReference type="Proteomes" id="UP000673975"/>
    </source>
</evidence>
<sequence>MEFVETPIFTKRIKQLISDKDYHLLQLELTIRPESGDLIKQSGGIRKKRWAASGRGKSGGIRVIYYYIDSSNQIYMLFAYPKNEADDLSPDQIKQLRHLVQEYLK</sequence>
<evidence type="ECO:0000313" key="1">
    <source>
        <dbReference type="EMBL" id="MBP3192712.1"/>
    </source>
</evidence>
<comment type="caution">
    <text evidence="1">The sequence shown here is derived from an EMBL/GenBank/DDBJ whole genome shotgun (WGS) entry which is preliminary data.</text>
</comment>
<dbReference type="Proteomes" id="UP000673975">
    <property type="component" value="Unassembled WGS sequence"/>
</dbReference>
<dbReference type="Pfam" id="PF06296">
    <property type="entry name" value="RelE"/>
    <property type="match status" value="1"/>
</dbReference>
<organism evidence="1 2">
    <name type="scientific">Natronogracilivirga saccharolytica</name>
    <dbReference type="NCBI Taxonomy" id="2812953"/>
    <lineage>
        <taxon>Bacteria</taxon>
        <taxon>Pseudomonadati</taxon>
        <taxon>Balneolota</taxon>
        <taxon>Balneolia</taxon>
        <taxon>Balneolales</taxon>
        <taxon>Cyclonatronaceae</taxon>
        <taxon>Natronogracilivirga</taxon>
    </lineage>
</organism>
<dbReference type="EMBL" id="JAFIDN010000005">
    <property type="protein sequence ID" value="MBP3192712.1"/>
    <property type="molecule type" value="Genomic_DNA"/>
</dbReference>
<protein>
    <submittedName>
        <fullName evidence="1">Type II toxin-antitoxin system RelE/ParE family toxin</fullName>
    </submittedName>
</protein>
<proteinExistence type="predicted"/>
<reference evidence="1" key="1">
    <citation type="submission" date="2021-02" db="EMBL/GenBank/DDBJ databases">
        <title>Natronogracilivirga saccharolytica gen. nov. sp. nov. a new anaerobic, haloalkiliphilic carbohydrate-fermenting bacterium from soda lake and proposing of Cyclonatronumiaceae fam. nov. in the phylum Balneolaeota.</title>
        <authorList>
            <person name="Zhilina T.N."/>
            <person name="Sorokin D.Y."/>
            <person name="Zavarzina D.G."/>
            <person name="Toshchakov S.V."/>
            <person name="Kublanov I.V."/>
        </authorList>
    </citation>
    <scope>NUCLEOTIDE SEQUENCE</scope>
    <source>
        <strain evidence="1">Z-1702</strain>
    </source>
</reference>
<name>A0A8J7RK49_9BACT</name>
<dbReference type="InterPro" id="IPR009387">
    <property type="entry name" value="HigB-2"/>
</dbReference>
<dbReference type="PIRSF" id="PIRSF039032">
    <property type="entry name" value="HigB-2"/>
    <property type="match status" value="1"/>
</dbReference>
<dbReference type="AlphaFoldDB" id="A0A8J7RK49"/>
<gene>
    <name evidence="1" type="ORF">NATSA_08555</name>
</gene>
<accession>A0A8J7RK49</accession>